<protein>
    <submittedName>
        <fullName evidence="17">TonB-dependent receptor</fullName>
    </submittedName>
</protein>
<dbReference type="InterPro" id="IPR000531">
    <property type="entry name" value="Beta-barrel_TonB"/>
</dbReference>
<dbReference type="GO" id="GO:0015889">
    <property type="term" value="P:cobalamin transport"/>
    <property type="evidence" value="ECO:0007669"/>
    <property type="project" value="TreeGrafter"/>
</dbReference>
<evidence type="ECO:0000256" key="1">
    <source>
        <dbReference type="ARBA" id="ARBA00004571"/>
    </source>
</evidence>
<dbReference type="GO" id="GO:0009279">
    <property type="term" value="C:cell outer membrane"/>
    <property type="evidence" value="ECO:0007669"/>
    <property type="project" value="UniProtKB-SubCell"/>
</dbReference>
<accession>A0A7Y4LAJ6</accession>
<dbReference type="Gene3D" id="2.40.170.20">
    <property type="entry name" value="TonB-dependent receptor, beta-barrel domain"/>
    <property type="match status" value="1"/>
</dbReference>
<organism evidence="17 18">
    <name type="scientific">Pelistega europaea</name>
    <dbReference type="NCBI Taxonomy" id="106147"/>
    <lineage>
        <taxon>Bacteria</taxon>
        <taxon>Pseudomonadati</taxon>
        <taxon>Pseudomonadota</taxon>
        <taxon>Betaproteobacteria</taxon>
        <taxon>Burkholderiales</taxon>
        <taxon>Alcaligenaceae</taxon>
        <taxon>Pelistega</taxon>
    </lineage>
</organism>
<dbReference type="CDD" id="cd01347">
    <property type="entry name" value="ligand_gated_channel"/>
    <property type="match status" value="1"/>
</dbReference>
<keyword evidence="5 12" id="KW-0812">Transmembrane</keyword>
<proteinExistence type="inferred from homology"/>
<reference evidence="17 18" key="1">
    <citation type="submission" date="2020-05" db="EMBL/GenBank/DDBJ databases">
        <authorList>
            <person name="Niu N."/>
        </authorList>
    </citation>
    <scope>NUCLEOTIDE SEQUENCE [LARGE SCALE GENOMIC DNA]</scope>
    <source>
        <strain evidence="17 18">LMG10982</strain>
    </source>
</reference>
<evidence type="ECO:0000256" key="10">
    <source>
        <dbReference type="ARBA" id="ARBA00023170"/>
    </source>
</evidence>
<dbReference type="AlphaFoldDB" id="A0A7Y4LAJ6"/>
<comment type="caution">
    <text evidence="17">The sequence shown here is derived from an EMBL/GenBank/DDBJ whole genome shotgun (WGS) entry which is preliminary data.</text>
</comment>
<evidence type="ECO:0000256" key="4">
    <source>
        <dbReference type="ARBA" id="ARBA00022452"/>
    </source>
</evidence>
<feature type="domain" description="TonB-dependent receptor plug" evidence="16">
    <location>
        <begin position="47"/>
        <end position="152"/>
    </location>
</feature>
<dbReference type="SUPFAM" id="SSF56935">
    <property type="entry name" value="Porins"/>
    <property type="match status" value="1"/>
</dbReference>
<keyword evidence="6 14" id="KW-0732">Signal</keyword>
<comment type="similarity">
    <text evidence="2 12 13">Belongs to the TonB-dependent receptor family.</text>
</comment>
<evidence type="ECO:0000256" key="2">
    <source>
        <dbReference type="ARBA" id="ARBA00009810"/>
    </source>
</evidence>
<dbReference type="PANTHER" id="PTHR30069">
    <property type="entry name" value="TONB-DEPENDENT OUTER MEMBRANE RECEPTOR"/>
    <property type="match status" value="1"/>
</dbReference>
<evidence type="ECO:0000256" key="7">
    <source>
        <dbReference type="ARBA" id="ARBA00023065"/>
    </source>
</evidence>
<feature type="signal peptide" evidence="14">
    <location>
        <begin position="1"/>
        <end position="21"/>
    </location>
</feature>
<evidence type="ECO:0000259" key="16">
    <source>
        <dbReference type="Pfam" id="PF07715"/>
    </source>
</evidence>
<comment type="subcellular location">
    <subcellularLocation>
        <location evidence="1 12">Cell outer membrane</location>
        <topology evidence="1 12">Multi-pass membrane protein</topology>
    </subcellularLocation>
</comment>
<evidence type="ECO:0000256" key="13">
    <source>
        <dbReference type="RuleBase" id="RU003357"/>
    </source>
</evidence>
<keyword evidence="11 12" id="KW-0998">Cell outer membrane</keyword>
<evidence type="ECO:0000256" key="11">
    <source>
        <dbReference type="ARBA" id="ARBA00023237"/>
    </source>
</evidence>
<dbReference type="InterPro" id="IPR036942">
    <property type="entry name" value="Beta-barrel_TonB_sf"/>
</dbReference>
<dbReference type="PANTHER" id="PTHR30069:SF53">
    <property type="entry name" value="COLICIN I RECEPTOR-RELATED"/>
    <property type="match status" value="1"/>
</dbReference>
<dbReference type="InterPro" id="IPR037066">
    <property type="entry name" value="Plug_dom_sf"/>
</dbReference>
<evidence type="ECO:0000256" key="12">
    <source>
        <dbReference type="PROSITE-ProRule" id="PRU01360"/>
    </source>
</evidence>
<keyword evidence="3 12" id="KW-0813">Transport</keyword>
<dbReference type="RefSeq" id="WP_171588983.1">
    <property type="nucleotide sequence ID" value="NZ_JABGBO010000007.1"/>
</dbReference>
<dbReference type="GO" id="GO:0006811">
    <property type="term" value="P:monoatomic ion transport"/>
    <property type="evidence" value="ECO:0007669"/>
    <property type="project" value="UniProtKB-KW"/>
</dbReference>
<dbReference type="Gene3D" id="2.170.130.10">
    <property type="entry name" value="TonB-dependent receptor, plug domain"/>
    <property type="match status" value="1"/>
</dbReference>
<feature type="chain" id="PRO_5031431225" evidence="14">
    <location>
        <begin position="22"/>
        <end position="634"/>
    </location>
</feature>
<name>A0A7Y4LAJ6_9BURK</name>
<dbReference type="PROSITE" id="PS52016">
    <property type="entry name" value="TONB_DEPENDENT_REC_3"/>
    <property type="match status" value="1"/>
</dbReference>
<evidence type="ECO:0000256" key="9">
    <source>
        <dbReference type="ARBA" id="ARBA00023136"/>
    </source>
</evidence>
<dbReference type="InterPro" id="IPR039426">
    <property type="entry name" value="TonB-dep_rcpt-like"/>
</dbReference>
<keyword evidence="7" id="KW-0406">Ion transport</keyword>
<keyword evidence="10 17" id="KW-0675">Receptor</keyword>
<keyword evidence="18" id="KW-1185">Reference proteome</keyword>
<dbReference type="Pfam" id="PF00593">
    <property type="entry name" value="TonB_dep_Rec_b-barrel"/>
    <property type="match status" value="1"/>
</dbReference>
<evidence type="ECO:0000256" key="3">
    <source>
        <dbReference type="ARBA" id="ARBA00022448"/>
    </source>
</evidence>
<evidence type="ECO:0000313" key="17">
    <source>
        <dbReference type="EMBL" id="NOL50000.1"/>
    </source>
</evidence>
<keyword evidence="8 13" id="KW-0798">TonB box</keyword>
<gene>
    <name evidence="17" type="ORF">HKX40_07605</name>
</gene>
<sequence length="634" mass="69806">MKLSPLYLALSAALLPFCASAQDNTLSNVTTLDPIVVTASRVAEPLSNVVGDVSVISNEQLQRETSPSLINLFARTPGLQVYDNGGPQTVSGVFVRGASPTQTRVMVNGLRINNPLDGSTTWSTLNPAIFDHIEIVRGSASGLYGSSAMGGVINLVTTPTQEGPRDMKFTANLGGGSHGTFRTNASISGATENVDYFLAGSYANSDGFNATNKDNIYSYNKDKDGYEQANIIGSLGYRWAEGQHIGITFLNTYNKGDYDGNEYPSGLYNTYQQQAYAITSTNQVTDWWTSTLRFGFMKNSYYTPPYTSISAYGPYTANEYKTRTNSRQYTWQNDFTVAEGQTISLVYEHTHDFLDSSSGVDKKSRHTNAVAALYKGNFGRHHVQANLRRDKVSGIDGHTTGGINYAFDITPSLEIGAGFNTGFRVPTFLDMYTPLSFGYQGNPNLRPEKSRSMEVSLRYHTTDTNLSVTAFQTRYKDLIDGYVCDEFFNCTAENVNKATIRGVTLEASHRFGNTTITAGADFLNPKDKSDGVNYGNTLPRRAKQVYRASIQHDFERLSLGADYLFVGHRYDDAANTKAKRLGGYGLVNLRADYAASKNFHIQASVNNVFNKKYSPAYGYNGQGTNFFLNLSYQN</sequence>
<dbReference type="Pfam" id="PF07715">
    <property type="entry name" value="Plug"/>
    <property type="match status" value="1"/>
</dbReference>
<dbReference type="Proteomes" id="UP000541421">
    <property type="component" value="Unassembled WGS sequence"/>
</dbReference>
<dbReference type="EMBL" id="JABGBO010000007">
    <property type="protein sequence ID" value="NOL50000.1"/>
    <property type="molecule type" value="Genomic_DNA"/>
</dbReference>
<keyword evidence="9 12" id="KW-0472">Membrane</keyword>
<keyword evidence="4 12" id="KW-1134">Transmembrane beta strand</keyword>
<evidence type="ECO:0000256" key="5">
    <source>
        <dbReference type="ARBA" id="ARBA00022692"/>
    </source>
</evidence>
<evidence type="ECO:0000259" key="15">
    <source>
        <dbReference type="Pfam" id="PF00593"/>
    </source>
</evidence>
<evidence type="ECO:0000256" key="6">
    <source>
        <dbReference type="ARBA" id="ARBA00022729"/>
    </source>
</evidence>
<dbReference type="InterPro" id="IPR012910">
    <property type="entry name" value="Plug_dom"/>
</dbReference>
<evidence type="ECO:0000256" key="8">
    <source>
        <dbReference type="ARBA" id="ARBA00023077"/>
    </source>
</evidence>
<evidence type="ECO:0000313" key="18">
    <source>
        <dbReference type="Proteomes" id="UP000541421"/>
    </source>
</evidence>
<evidence type="ECO:0000256" key="14">
    <source>
        <dbReference type="SAM" id="SignalP"/>
    </source>
</evidence>
<feature type="domain" description="TonB-dependent receptor-like beta-barrel" evidence="15">
    <location>
        <begin position="202"/>
        <end position="608"/>
    </location>
</feature>